<dbReference type="GO" id="GO:0005829">
    <property type="term" value="C:cytosol"/>
    <property type="evidence" value="ECO:0007669"/>
    <property type="project" value="TreeGrafter"/>
</dbReference>
<evidence type="ECO:0000313" key="3">
    <source>
        <dbReference type="Proteomes" id="UP000567179"/>
    </source>
</evidence>
<name>A0A8H5B0I1_9AGAR</name>
<dbReference type="Gene3D" id="3.30.300.90">
    <property type="entry name" value="BolA-like"/>
    <property type="match status" value="1"/>
</dbReference>
<dbReference type="InterPro" id="IPR045115">
    <property type="entry name" value="BOL2"/>
</dbReference>
<comment type="caution">
    <text evidence="2">The sequence shown here is derived from an EMBL/GenBank/DDBJ whole genome shotgun (WGS) entry which is preliminary data.</text>
</comment>
<dbReference type="GO" id="GO:0051604">
    <property type="term" value="P:protein maturation"/>
    <property type="evidence" value="ECO:0007669"/>
    <property type="project" value="InterPro"/>
</dbReference>
<gene>
    <name evidence="2" type="ORF">D9619_011907</name>
</gene>
<dbReference type="GO" id="GO:0006879">
    <property type="term" value="P:intracellular iron ion homeostasis"/>
    <property type="evidence" value="ECO:0007669"/>
    <property type="project" value="InterPro"/>
</dbReference>
<dbReference type="Proteomes" id="UP000567179">
    <property type="component" value="Unassembled WGS sequence"/>
</dbReference>
<dbReference type="PANTHER" id="PTHR12735:SF27">
    <property type="entry name" value="BOLA-LIKE PROTEIN 2"/>
    <property type="match status" value="1"/>
</dbReference>
<dbReference type="InterPro" id="IPR002634">
    <property type="entry name" value="BolA"/>
</dbReference>
<dbReference type="EMBL" id="JAACJJ010000044">
    <property type="protein sequence ID" value="KAF5314340.1"/>
    <property type="molecule type" value="Genomic_DNA"/>
</dbReference>
<accession>A0A8H5B0I1</accession>
<dbReference type="Pfam" id="PF01722">
    <property type="entry name" value="BolA"/>
    <property type="match status" value="1"/>
</dbReference>
<organism evidence="2 3">
    <name type="scientific">Psilocybe cf. subviscida</name>
    <dbReference type="NCBI Taxonomy" id="2480587"/>
    <lineage>
        <taxon>Eukaryota</taxon>
        <taxon>Fungi</taxon>
        <taxon>Dikarya</taxon>
        <taxon>Basidiomycota</taxon>
        <taxon>Agaricomycotina</taxon>
        <taxon>Agaricomycetes</taxon>
        <taxon>Agaricomycetidae</taxon>
        <taxon>Agaricales</taxon>
        <taxon>Agaricineae</taxon>
        <taxon>Strophariaceae</taxon>
        <taxon>Psilocybe</taxon>
    </lineage>
</organism>
<dbReference type="AlphaFoldDB" id="A0A8H5B0I1"/>
<dbReference type="GO" id="GO:0005634">
    <property type="term" value="C:nucleus"/>
    <property type="evidence" value="ECO:0007669"/>
    <property type="project" value="TreeGrafter"/>
</dbReference>
<dbReference type="InterPro" id="IPR036065">
    <property type="entry name" value="BolA-like_sf"/>
</dbReference>
<evidence type="ECO:0000313" key="2">
    <source>
        <dbReference type="EMBL" id="KAF5314340.1"/>
    </source>
</evidence>
<dbReference type="SUPFAM" id="SSF82657">
    <property type="entry name" value="BolA-like"/>
    <property type="match status" value="1"/>
</dbReference>
<protein>
    <recommendedName>
        <fullName evidence="4">Bola-like protein</fullName>
    </recommendedName>
</protein>
<proteinExistence type="inferred from homology"/>
<dbReference type="GO" id="GO:0051537">
    <property type="term" value="F:2 iron, 2 sulfur cluster binding"/>
    <property type="evidence" value="ECO:0007669"/>
    <property type="project" value="InterPro"/>
</dbReference>
<dbReference type="OrthoDB" id="4983at2759"/>
<evidence type="ECO:0000256" key="1">
    <source>
        <dbReference type="RuleBase" id="RU003860"/>
    </source>
</evidence>
<reference evidence="2 3" key="1">
    <citation type="journal article" date="2020" name="ISME J.">
        <title>Uncovering the hidden diversity of litter-decomposition mechanisms in mushroom-forming fungi.</title>
        <authorList>
            <person name="Floudas D."/>
            <person name="Bentzer J."/>
            <person name="Ahren D."/>
            <person name="Johansson T."/>
            <person name="Persson P."/>
            <person name="Tunlid A."/>
        </authorList>
    </citation>
    <scope>NUCLEOTIDE SEQUENCE [LARGE SCALE GENOMIC DNA]</scope>
    <source>
        <strain evidence="2 3">CBS 101986</strain>
    </source>
</reference>
<comment type="similarity">
    <text evidence="1">Belongs to the BolA/IbaG family.</text>
</comment>
<keyword evidence="3" id="KW-1185">Reference proteome</keyword>
<dbReference type="PANTHER" id="PTHR12735">
    <property type="entry name" value="BOLA-LIKE PROTEIN-RELATED"/>
    <property type="match status" value="1"/>
</dbReference>
<sequence>MHLIRSDIVLTSLISGTQAKPSKAFPVPKQFPSTAMPIDMIAFEKAIKRAIPVTHLEIEDQSSGCGDNYAIVLVSEAFQGKTTLARHRMVNELLKDQIAQMHAFSQKTYTPSQYDALQNKSSQT</sequence>
<evidence type="ECO:0008006" key="4">
    <source>
        <dbReference type="Google" id="ProtNLM"/>
    </source>
</evidence>